<dbReference type="PANTHER" id="PTHR47331">
    <property type="entry name" value="PHD-TYPE DOMAIN-CONTAINING PROTEIN"/>
    <property type="match status" value="1"/>
</dbReference>
<dbReference type="Proteomes" id="UP000298663">
    <property type="component" value="Unassembled WGS sequence"/>
</dbReference>
<dbReference type="SUPFAM" id="SSF56672">
    <property type="entry name" value="DNA/RNA polymerases"/>
    <property type="match status" value="1"/>
</dbReference>
<dbReference type="EMBL" id="AZBU02000013">
    <property type="protein sequence ID" value="TKR58215.1"/>
    <property type="molecule type" value="Genomic_DNA"/>
</dbReference>
<evidence type="ECO:0008006" key="3">
    <source>
        <dbReference type="Google" id="ProtNLM"/>
    </source>
</evidence>
<proteinExistence type="predicted"/>
<dbReference type="AlphaFoldDB" id="A0A4V5ZX30"/>
<reference evidence="1 2" key="1">
    <citation type="journal article" date="2015" name="Genome Biol.">
        <title>Comparative genomics of Steinernema reveals deeply conserved gene regulatory networks.</title>
        <authorList>
            <person name="Dillman A.R."/>
            <person name="Macchietto M."/>
            <person name="Porter C.F."/>
            <person name="Rogers A."/>
            <person name="Williams B."/>
            <person name="Antoshechkin I."/>
            <person name="Lee M.M."/>
            <person name="Goodwin Z."/>
            <person name="Lu X."/>
            <person name="Lewis E.E."/>
            <person name="Goodrich-Blair H."/>
            <person name="Stock S.P."/>
            <person name="Adams B.J."/>
            <person name="Sternberg P.W."/>
            <person name="Mortazavi A."/>
        </authorList>
    </citation>
    <scope>NUCLEOTIDE SEQUENCE [LARGE SCALE GENOMIC DNA]</scope>
    <source>
        <strain evidence="1 2">ALL</strain>
    </source>
</reference>
<organism evidence="1 2">
    <name type="scientific">Steinernema carpocapsae</name>
    <name type="common">Entomopathogenic nematode</name>
    <dbReference type="NCBI Taxonomy" id="34508"/>
    <lineage>
        <taxon>Eukaryota</taxon>
        <taxon>Metazoa</taxon>
        <taxon>Ecdysozoa</taxon>
        <taxon>Nematoda</taxon>
        <taxon>Chromadorea</taxon>
        <taxon>Rhabditida</taxon>
        <taxon>Tylenchina</taxon>
        <taxon>Panagrolaimomorpha</taxon>
        <taxon>Strongyloidoidea</taxon>
        <taxon>Steinernematidae</taxon>
        <taxon>Steinernema</taxon>
    </lineage>
</organism>
<sequence>MADSNGNRFAIEASCTSKTIVNDASKGYLDDDDRKALKERGIALEKLQYGTSIKPEVLIGTDILPTMFAAGEVIPLANNRVILPTRFGPILFGGLGSPGRKPSITCTATTDTRPVDLEKLWTMESGVEEFHGPSKTEKKSVNDKVVEQFEKDIRFSPEGYVIKLPWKTDGTKEELPDNRPIAFKRLFATLKKYKNNEWVMEKYKETIEDQLKKGVIEEVDLDLPPTGDAVLSHHPVITLSEHKTTKLRIVYDGSAHHVGKPSLNSALHQGPTILPSLVGQLLRFRFGTIAIIADVDYSRWQ</sequence>
<evidence type="ECO:0000313" key="1">
    <source>
        <dbReference type="EMBL" id="TKR58215.1"/>
    </source>
</evidence>
<protein>
    <recommendedName>
        <fullName evidence="3">Peptidase aspartic putative domain-containing protein</fullName>
    </recommendedName>
</protein>
<dbReference type="STRING" id="34508.A0A4V5ZX30"/>
<dbReference type="PANTHER" id="PTHR47331:SF1">
    <property type="entry name" value="GAG-LIKE PROTEIN"/>
    <property type="match status" value="1"/>
</dbReference>
<name>A0A4V5ZX30_STECR</name>
<evidence type="ECO:0000313" key="2">
    <source>
        <dbReference type="Proteomes" id="UP000298663"/>
    </source>
</evidence>
<comment type="caution">
    <text evidence="1">The sequence shown here is derived from an EMBL/GenBank/DDBJ whole genome shotgun (WGS) entry which is preliminary data.</text>
</comment>
<keyword evidence="2" id="KW-1185">Reference proteome</keyword>
<gene>
    <name evidence="1" type="ORF">L596_029694</name>
</gene>
<dbReference type="OrthoDB" id="5872352at2759"/>
<dbReference type="InterPro" id="IPR043502">
    <property type="entry name" value="DNA/RNA_pol_sf"/>
</dbReference>
<accession>A0A4V5ZX30</accession>
<reference evidence="1 2" key="2">
    <citation type="journal article" date="2019" name="G3 (Bethesda)">
        <title>Hybrid Assembly of the Genome of the Entomopathogenic Nematode Steinernema carpocapsae Identifies the X-Chromosome.</title>
        <authorList>
            <person name="Serra L."/>
            <person name="Macchietto M."/>
            <person name="Macias-Munoz A."/>
            <person name="McGill C.J."/>
            <person name="Rodriguez I.M."/>
            <person name="Rodriguez B."/>
            <person name="Murad R."/>
            <person name="Mortazavi A."/>
        </authorList>
    </citation>
    <scope>NUCLEOTIDE SEQUENCE [LARGE SCALE GENOMIC DNA]</scope>
    <source>
        <strain evidence="1 2">ALL</strain>
    </source>
</reference>